<proteinExistence type="predicted"/>
<feature type="region of interest" description="Disordered" evidence="6">
    <location>
        <begin position="1121"/>
        <end position="1180"/>
    </location>
</feature>
<evidence type="ECO:0000313" key="10">
    <source>
        <dbReference type="Proteomes" id="UP000504610"/>
    </source>
</evidence>
<dbReference type="Pfam" id="PF00069">
    <property type="entry name" value="Pkinase"/>
    <property type="match status" value="1"/>
</dbReference>
<gene>
    <name evidence="11" type="primary">LOC108825457</name>
</gene>
<dbReference type="InterPro" id="IPR036885">
    <property type="entry name" value="SWIB_MDM2_dom_sf"/>
</dbReference>
<evidence type="ECO:0000313" key="11">
    <source>
        <dbReference type="RefSeq" id="XP_018454244.2"/>
    </source>
</evidence>
<dbReference type="Pfam" id="PF06479">
    <property type="entry name" value="Ribonuc_2-5A"/>
    <property type="match status" value="1"/>
</dbReference>
<dbReference type="InterPro" id="IPR003121">
    <property type="entry name" value="SWIB_MDM2_domain"/>
</dbReference>
<evidence type="ECO:0000256" key="4">
    <source>
        <dbReference type="ARBA" id="ARBA00022833"/>
    </source>
</evidence>
<dbReference type="GO" id="GO:0006397">
    <property type="term" value="P:mRNA processing"/>
    <property type="evidence" value="ECO:0007669"/>
    <property type="project" value="InterPro"/>
</dbReference>
<dbReference type="CDD" id="cd15568">
    <property type="entry name" value="PHD5_NSD"/>
    <property type="match status" value="1"/>
</dbReference>
<keyword evidence="3" id="KW-0863">Zinc-finger</keyword>
<dbReference type="GO" id="GO:0004672">
    <property type="term" value="F:protein kinase activity"/>
    <property type="evidence" value="ECO:0007669"/>
    <property type="project" value="InterPro"/>
</dbReference>
<organism evidence="10 11">
    <name type="scientific">Raphanus sativus</name>
    <name type="common">Radish</name>
    <name type="synonym">Raphanus raphanistrum var. sativus</name>
    <dbReference type="NCBI Taxonomy" id="3726"/>
    <lineage>
        <taxon>Eukaryota</taxon>
        <taxon>Viridiplantae</taxon>
        <taxon>Streptophyta</taxon>
        <taxon>Embryophyta</taxon>
        <taxon>Tracheophyta</taxon>
        <taxon>Spermatophyta</taxon>
        <taxon>Magnoliopsida</taxon>
        <taxon>eudicotyledons</taxon>
        <taxon>Gunneridae</taxon>
        <taxon>Pentapetalae</taxon>
        <taxon>rosids</taxon>
        <taxon>malvids</taxon>
        <taxon>Brassicales</taxon>
        <taxon>Brassicaceae</taxon>
        <taxon>Brassiceae</taxon>
        <taxon>Raphanus</taxon>
    </lineage>
</organism>
<evidence type="ECO:0000256" key="1">
    <source>
        <dbReference type="ARBA" id="ARBA00022723"/>
    </source>
</evidence>
<dbReference type="OrthoDB" id="1870062at2759"/>
<dbReference type="PROSITE" id="PS51925">
    <property type="entry name" value="SWIB_MDM2"/>
    <property type="match status" value="2"/>
</dbReference>
<dbReference type="InterPro" id="IPR011011">
    <property type="entry name" value="Znf_FYVE_PHD"/>
</dbReference>
<feature type="compositionally biased region" description="Basic residues" evidence="6">
    <location>
        <begin position="1122"/>
        <end position="1134"/>
    </location>
</feature>
<feature type="compositionally biased region" description="Basic and acidic residues" evidence="6">
    <location>
        <begin position="499"/>
        <end position="514"/>
    </location>
</feature>
<evidence type="ECO:0000259" key="8">
    <source>
        <dbReference type="PROSITE" id="PS51392"/>
    </source>
</evidence>
<feature type="region of interest" description="Disordered" evidence="6">
    <location>
        <begin position="163"/>
        <end position="185"/>
    </location>
</feature>
<keyword evidence="2" id="KW-0547">Nucleotide-binding</keyword>
<feature type="compositionally biased region" description="Polar residues" evidence="6">
    <location>
        <begin position="479"/>
        <end position="493"/>
    </location>
</feature>
<dbReference type="SUPFAM" id="SSF47592">
    <property type="entry name" value="SWIB/MDM2 domain"/>
    <property type="match status" value="3"/>
</dbReference>
<dbReference type="InterPro" id="IPR011009">
    <property type="entry name" value="Kinase-like_dom_sf"/>
</dbReference>
<dbReference type="SUPFAM" id="SSF57903">
    <property type="entry name" value="FYVE/PHD zinc finger"/>
    <property type="match status" value="1"/>
</dbReference>
<dbReference type="SUPFAM" id="SSF56112">
    <property type="entry name" value="Protein kinase-like (PK-like)"/>
    <property type="match status" value="1"/>
</dbReference>
<evidence type="ECO:0000259" key="9">
    <source>
        <dbReference type="PROSITE" id="PS51925"/>
    </source>
</evidence>
<reference evidence="10" key="1">
    <citation type="journal article" date="2019" name="Database">
        <title>The radish genome database (RadishGD): an integrated information resource for radish genomics.</title>
        <authorList>
            <person name="Yu H.J."/>
            <person name="Baek S."/>
            <person name="Lee Y.J."/>
            <person name="Cho A."/>
            <person name="Mun J.H."/>
        </authorList>
    </citation>
    <scope>NUCLEOTIDE SEQUENCE [LARGE SCALE GENOMIC DNA]</scope>
    <source>
        <strain evidence="10">cv. WK10039</strain>
    </source>
</reference>
<dbReference type="InterPro" id="IPR038357">
    <property type="entry name" value="KEN_sf"/>
</dbReference>
<feature type="region of interest" description="Disordered" evidence="6">
    <location>
        <begin position="815"/>
        <end position="852"/>
    </location>
</feature>
<keyword evidence="4" id="KW-0862">Zinc</keyword>
<dbReference type="Gene3D" id="3.30.40.10">
    <property type="entry name" value="Zinc/RING finger domain, C3HC4 (zinc finger)"/>
    <property type="match status" value="1"/>
</dbReference>
<dbReference type="InterPro" id="IPR010513">
    <property type="entry name" value="KEN_dom"/>
</dbReference>
<dbReference type="Proteomes" id="UP000504610">
    <property type="component" value="Chromosome 9"/>
</dbReference>
<dbReference type="GO" id="GO:0005524">
    <property type="term" value="F:ATP binding"/>
    <property type="evidence" value="ECO:0007669"/>
    <property type="project" value="UniProtKB-KW"/>
</dbReference>
<name>A0A6J0L444_RAPSA</name>
<dbReference type="InterPro" id="IPR017907">
    <property type="entry name" value="Znf_RING_CS"/>
</dbReference>
<feature type="domain" description="KEN" evidence="8">
    <location>
        <begin position="1482"/>
        <end position="1626"/>
    </location>
</feature>
<evidence type="ECO:0000256" key="6">
    <source>
        <dbReference type="SAM" id="MobiDB-lite"/>
    </source>
</evidence>
<evidence type="ECO:0000256" key="5">
    <source>
        <dbReference type="ARBA" id="ARBA00022840"/>
    </source>
</evidence>
<dbReference type="Pfam" id="PF02201">
    <property type="entry name" value="SWIB"/>
    <property type="match status" value="2"/>
</dbReference>
<evidence type="ECO:0000256" key="2">
    <source>
        <dbReference type="ARBA" id="ARBA00022741"/>
    </source>
</evidence>
<feature type="region of interest" description="Disordered" evidence="6">
    <location>
        <begin position="476"/>
        <end position="529"/>
    </location>
</feature>
<dbReference type="SMART" id="SM00220">
    <property type="entry name" value="S_TKc"/>
    <property type="match status" value="1"/>
</dbReference>
<dbReference type="InterPro" id="IPR045894">
    <property type="entry name" value="At5g08430-like"/>
</dbReference>
<feature type="compositionally biased region" description="Polar residues" evidence="6">
    <location>
        <begin position="170"/>
        <end position="180"/>
    </location>
</feature>
<feature type="compositionally biased region" description="Polar residues" evidence="6">
    <location>
        <begin position="837"/>
        <end position="851"/>
    </location>
</feature>
<dbReference type="PROSITE" id="PS50011">
    <property type="entry name" value="PROTEIN_KINASE_DOM"/>
    <property type="match status" value="1"/>
</dbReference>
<feature type="domain" description="DM2" evidence="9">
    <location>
        <begin position="219"/>
        <end position="302"/>
    </location>
</feature>
<keyword evidence="1" id="KW-0479">Metal-binding</keyword>
<accession>A0A6J0L444</accession>
<evidence type="ECO:0000256" key="3">
    <source>
        <dbReference type="ARBA" id="ARBA00022771"/>
    </source>
</evidence>
<dbReference type="Gene3D" id="1.20.1440.180">
    <property type="entry name" value="KEN domain"/>
    <property type="match status" value="1"/>
</dbReference>
<evidence type="ECO:0000259" key="7">
    <source>
        <dbReference type="PROSITE" id="PS50011"/>
    </source>
</evidence>
<dbReference type="PANTHER" id="PTHR46851:SF22">
    <property type="entry name" value="ZINC ION BINDING _ DNA BINDING PROTEIN"/>
    <property type="match status" value="1"/>
</dbReference>
<dbReference type="PROSITE" id="PS00518">
    <property type="entry name" value="ZF_RING_1"/>
    <property type="match status" value="1"/>
</dbReference>
<dbReference type="Gene3D" id="1.10.510.10">
    <property type="entry name" value="Transferase(Phosphotransferase) domain 1"/>
    <property type="match status" value="1"/>
</dbReference>
<keyword evidence="5" id="KW-0067">ATP-binding</keyword>
<sequence length="1627" mass="187562">MAKKEKLWEDWCFVCKDGGSLMLCDYKDCPKAYHASCVDNYNNSAEESDDSYICEWHSCYLCGKRPKLLCLCCPRSVCEGCVNHAEFIHLKPNRGLCNQCQEYVVVLEEIQKYDAAGDKLDLTDTNTFECLFLECWEIAKKQEDITFEDVLCAKSSQRKVTKLKHKDAPRSSSLNDAAHTSKSHNRVAKLNHAVGRKYPLSDHKVDDAEDYKTVGKNKNMVFIRWGSKPLIDFLTSIGEDTRDAMSERSVESIINKYIRQENLLDHRKKKKVRCDEKLYSIFGKRSVKQRKIHRLLDAHFKDNTEELECITRSDRGKTERVSQPCKKKQRIERSHEKEVKPYASCVDNYNNAAEESDDSYICEWHSCYLCGKRPKLLCLCCPHSVCEGCVTHAEFVHLKPNKGLCNQCQEYVVVLEEIQKYDTAGDKLDLTDTVTFECLFLECWEIAKKQEDITFEDVLRAKSSQRKVTKLRHKYAPRSSLNDAAHTSKSRNQVAKLKHTVDRKHSLSDHKDAPRSPLNDAYTSKSQKQVAKLKHTVDDDAEDYKPVGKNKNTVFIRWCSKPLIDFLTSIGEDTRRAMSQHNVESVILKYIPQIKKKKVRWDEKLYSIFGKGSVKQRKIHRLLDAHFKDNLEPLECNTRSDRGFIGMSERVSQPWKKKQRIERSHEKTYEKEVKPQIWATKTCEKEVKPQFYPRPGTPAAKRKKVQSKIAKQRIRDLTCVFEAFAPYTGMEGKEERIWITETLSSTNVATKVREEETKPSCTSDVSTCETCACSAESCCGEGKSGGEACNVSGDITKHDHNVFGTQPNLAKQQEDVLGAKSSQRKVTKLRHKDVRRSSSLNAAHTSKSQKQVAKLKDTVDDDAEDCKTVEKNKNTVLIRWCSKSLIDFLTSIGEDTRHAMSERSVESIINKYIRQENLLDHRKKKKVRCDEKLYSIFRKRSVKQRKIHRLLDAHFTDNLEQLERGFSGKNQSVFMPCKCKKKQSIESSTDETYDKELKPDQTGFATINAEENIKLVYLLRSLVLELLKKHNENFGEKVVGTSLDHWRCFSLIRHILPRCIIYYTLFMSFSLCNGDDTRETNNRSEKRDYWVFLMGVLSGVCLPGVAAKGLIWCKKMKDAKNAKKKQNKKKKNKKTMNPENKDPKDMDMNDPGEDDKDMNDPAEDDGTALSGTQDVPKPVEKTNLKIGKLGVDLDSHVTYSDGIQVFEGKYDARIVSVNRKHLKDDDRDEGSDVASSAFMEMANHYACDTEYILRFYGRESDITYMYMCFEKWECSIGDLIRFCSSEVAVARESLADKQISFLKEFKSKNKLWEEGTGYPTSLLVSLIRDLVQGVADMHDMYYIHGNLNPETVLIVSKDNGDHVAAKIGDLSLSRHRTNKSMSVTGIWPAPEQTPRKSSKTTYQGIENDIYALGLTVVYMLARRPLYKDESDFKTRTMDQTTIYQLKLLPQEAYYLWKALANFNYELRPTAKEALAHPFFWTQDKRNLLLERASESFRTMKTQSKEYASLIMLVNKSEKEVFKGIKYEWDEVLDEKLVSFMDEKEAEENGPRYNRRHLIDLVRFVRNTLVHVKEEKFPGDVKAIVGGSRTKVGEYFARKFPCLLMEVHMITRNLFSKHEDFQTFFEKA</sequence>
<dbReference type="CDD" id="cd10567">
    <property type="entry name" value="SWIB-MDM2_like"/>
    <property type="match status" value="2"/>
</dbReference>
<keyword evidence="10" id="KW-1185">Reference proteome</keyword>
<dbReference type="PANTHER" id="PTHR46851">
    <property type="entry name" value="OS01G0884500 PROTEIN"/>
    <property type="match status" value="1"/>
</dbReference>
<dbReference type="GO" id="GO:0008270">
    <property type="term" value="F:zinc ion binding"/>
    <property type="evidence" value="ECO:0007669"/>
    <property type="project" value="UniProtKB-KW"/>
</dbReference>
<dbReference type="KEGG" id="rsz:108825457"/>
<dbReference type="Gene3D" id="1.10.245.10">
    <property type="entry name" value="SWIB/MDM2 domain"/>
    <property type="match status" value="3"/>
</dbReference>
<dbReference type="InterPro" id="IPR013083">
    <property type="entry name" value="Znf_RING/FYVE/PHD"/>
</dbReference>
<feature type="compositionally biased region" description="Acidic residues" evidence="6">
    <location>
        <begin position="1148"/>
        <end position="1166"/>
    </location>
</feature>
<dbReference type="GeneID" id="108825457"/>
<protein>
    <submittedName>
        <fullName evidence="11">Uncharacterized protein LOC108825457 isoform X1</fullName>
    </submittedName>
</protein>
<dbReference type="InterPro" id="IPR001965">
    <property type="entry name" value="Znf_PHD"/>
</dbReference>
<dbReference type="InterPro" id="IPR000719">
    <property type="entry name" value="Prot_kinase_dom"/>
</dbReference>
<dbReference type="PROSITE" id="PS51392">
    <property type="entry name" value="KEN"/>
    <property type="match status" value="1"/>
</dbReference>
<reference evidence="11" key="2">
    <citation type="submission" date="2025-08" db="UniProtKB">
        <authorList>
            <consortium name="RefSeq"/>
        </authorList>
    </citation>
    <scope>IDENTIFICATION</scope>
    <source>
        <tissue evidence="11">Leaf</tissue>
    </source>
</reference>
<feature type="domain" description="Protein kinase" evidence="7">
    <location>
        <begin position="1191"/>
        <end position="1479"/>
    </location>
</feature>
<feature type="domain" description="DM2" evidence="9">
    <location>
        <begin position="874"/>
        <end position="957"/>
    </location>
</feature>
<dbReference type="GO" id="GO:0004540">
    <property type="term" value="F:RNA nuclease activity"/>
    <property type="evidence" value="ECO:0007669"/>
    <property type="project" value="InterPro"/>
</dbReference>
<dbReference type="SMART" id="SM00249">
    <property type="entry name" value="PHD"/>
    <property type="match status" value="1"/>
</dbReference>
<feature type="compositionally biased region" description="Basic residues" evidence="6">
    <location>
        <begin position="822"/>
        <end position="834"/>
    </location>
</feature>
<dbReference type="RefSeq" id="XP_018454244.2">
    <property type="nucleotide sequence ID" value="XM_018598742.2"/>
</dbReference>